<dbReference type="SMART" id="SM00220">
    <property type="entry name" value="S_TKc"/>
    <property type="match status" value="1"/>
</dbReference>
<evidence type="ECO:0000256" key="10">
    <source>
        <dbReference type="PROSITE-ProRule" id="PRU10141"/>
    </source>
</evidence>
<evidence type="ECO:0000256" key="4">
    <source>
        <dbReference type="ARBA" id="ARBA00022679"/>
    </source>
</evidence>
<keyword evidence="6" id="KW-0418">Kinase</keyword>
<dbReference type="PROSITE" id="PS00108">
    <property type="entry name" value="PROTEIN_KINASE_ST"/>
    <property type="match status" value="1"/>
</dbReference>
<dbReference type="CDD" id="cd12195">
    <property type="entry name" value="CIPK_C"/>
    <property type="match status" value="1"/>
</dbReference>
<evidence type="ECO:0000256" key="5">
    <source>
        <dbReference type="ARBA" id="ARBA00022741"/>
    </source>
</evidence>
<accession>A0A061S7T9</accession>
<dbReference type="Gene3D" id="3.30.310.80">
    <property type="entry name" value="Kinase associated domain 1, KA1"/>
    <property type="match status" value="1"/>
</dbReference>
<proteinExistence type="inferred from homology"/>
<dbReference type="PANTHER" id="PTHR43895:SF32">
    <property type="entry name" value="SERINE_THREONINE-PROTEIN KINASE CHK1"/>
    <property type="match status" value="1"/>
</dbReference>
<dbReference type="GO" id="GO:0004674">
    <property type="term" value="F:protein serine/threonine kinase activity"/>
    <property type="evidence" value="ECO:0007669"/>
    <property type="project" value="UniProtKB-KW"/>
</dbReference>
<dbReference type="InterPro" id="IPR011009">
    <property type="entry name" value="Kinase-like_dom_sf"/>
</dbReference>
<dbReference type="Pfam" id="PF03822">
    <property type="entry name" value="NAF"/>
    <property type="match status" value="1"/>
</dbReference>
<dbReference type="FunFam" id="1.10.510.10:FF:000956">
    <property type="entry name" value="CAMK family protein kinase"/>
    <property type="match status" value="1"/>
</dbReference>
<name>A0A061S7T9_9CHLO</name>
<reference evidence="13" key="1">
    <citation type="submission" date="2014-05" db="EMBL/GenBank/DDBJ databases">
        <title>The transcriptome of the halophilic microalga Tetraselmis sp. GSL018 isolated from the Great Salt Lake, Utah.</title>
        <authorList>
            <person name="Jinkerson R.E."/>
            <person name="D'Adamo S."/>
            <person name="Posewitz M.C."/>
        </authorList>
    </citation>
    <scope>NUCLEOTIDE SEQUENCE</scope>
    <source>
        <strain evidence="13">GSL018</strain>
    </source>
</reference>
<dbReference type="InterPro" id="IPR004041">
    <property type="entry name" value="NAF_dom"/>
</dbReference>
<dbReference type="PROSITE" id="PS50011">
    <property type="entry name" value="PROTEIN_KINASE_DOM"/>
    <property type="match status" value="1"/>
</dbReference>
<feature type="domain" description="Protein kinase" evidence="12">
    <location>
        <begin position="13"/>
        <end position="269"/>
    </location>
</feature>
<evidence type="ECO:0000256" key="3">
    <source>
        <dbReference type="ARBA" id="ARBA00022527"/>
    </source>
</evidence>
<evidence type="ECO:0000256" key="8">
    <source>
        <dbReference type="ARBA" id="ARBA00047899"/>
    </source>
</evidence>
<dbReference type="PANTHER" id="PTHR43895">
    <property type="entry name" value="CALCIUM/CALMODULIN-DEPENDENT PROTEIN KINASE KINASE-RELATED"/>
    <property type="match status" value="1"/>
</dbReference>
<dbReference type="InterPro" id="IPR000719">
    <property type="entry name" value="Prot_kinase_dom"/>
</dbReference>
<evidence type="ECO:0000256" key="2">
    <source>
        <dbReference type="ARBA" id="ARBA00012513"/>
    </source>
</evidence>
<protein>
    <recommendedName>
        <fullName evidence="2">non-specific serine/threonine protein kinase</fullName>
        <ecNumber evidence="2">2.7.11.1</ecNumber>
    </recommendedName>
</protein>
<keyword evidence="7 10" id="KW-0067">ATP-binding</keyword>
<dbReference type="Gene3D" id="1.10.510.10">
    <property type="entry name" value="Transferase(Phosphotransferase) domain 1"/>
    <property type="match status" value="1"/>
</dbReference>
<evidence type="ECO:0000256" key="7">
    <source>
        <dbReference type="ARBA" id="ARBA00022840"/>
    </source>
</evidence>
<comment type="catalytic activity">
    <reaction evidence="9">
        <text>L-seryl-[protein] + ATP = O-phospho-L-seryl-[protein] + ADP + H(+)</text>
        <dbReference type="Rhea" id="RHEA:17989"/>
        <dbReference type="Rhea" id="RHEA-COMP:9863"/>
        <dbReference type="Rhea" id="RHEA-COMP:11604"/>
        <dbReference type="ChEBI" id="CHEBI:15378"/>
        <dbReference type="ChEBI" id="CHEBI:29999"/>
        <dbReference type="ChEBI" id="CHEBI:30616"/>
        <dbReference type="ChEBI" id="CHEBI:83421"/>
        <dbReference type="ChEBI" id="CHEBI:456216"/>
        <dbReference type="EC" id="2.7.11.1"/>
    </reaction>
</comment>
<organism evidence="13">
    <name type="scientific">Tetraselmis sp. GSL018</name>
    <dbReference type="NCBI Taxonomy" id="582737"/>
    <lineage>
        <taxon>Eukaryota</taxon>
        <taxon>Viridiplantae</taxon>
        <taxon>Chlorophyta</taxon>
        <taxon>core chlorophytes</taxon>
        <taxon>Chlorodendrophyceae</taxon>
        <taxon>Chlorodendrales</taxon>
        <taxon>Chlorodendraceae</taxon>
        <taxon>Tetraselmis</taxon>
    </lineage>
</organism>
<dbReference type="EMBL" id="GBEZ01003957">
    <property type="protein sequence ID" value="JAC81217.1"/>
    <property type="molecule type" value="Transcribed_RNA"/>
</dbReference>
<sequence length="502" mass="55549">MVPPKFSKRVGHYYLGRTLGEGTYATVKYGEDIKTGEAVAIKILDKTRLVQDEMVGQIKREIAILKQIKHPNVVDLKEVMASDECIYMVMELVDGGELFDRIVAEGPMNEPQARKILQELLDALHYCHCQGIYHRDLKPENVLLTTGGTAKLSDFGLGALPNSVNTENGKLMTTCGTPNYVAPEVLYKQGYEGAPADVWSLGVVLYVIMAGCLPFDEPSLPALFRAITQAEYETPPWFSPRVCGLLRRMICVDPAQRITVEQLRRDPWVCEGGYEPHGGTMAPLAEAEAQDIFAANSVSQEDIKASQLSLAALDPTQRGLGESSRLNAFILISAAIDLSGMFEQRKDVVTRHTRFTSRAEPSVILSALKAAAEEMEGTAESRGDNRMRMVFPNQKGPIFVTAEVFEVIASTHMVELVRNQGDHLEYYRLYQRLVERGNVIAEETTNSKKAMFEPVAVAKKLTQVSDQSKPSAPGQRMLTRLASDSRGTSTRRSLGFRRNSAS</sequence>
<evidence type="ECO:0000256" key="11">
    <source>
        <dbReference type="SAM" id="MobiDB-lite"/>
    </source>
</evidence>
<keyword evidence="4" id="KW-0808">Transferase</keyword>
<dbReference type="SUPFAM" id="SSF56112">
    <property type="entry name" value="Protein kinase-like (PK-like)"/>
    <property type="match status" value="1"/>
</dbReference>
<keyword evidence="5 10" id="KW-0547">Nucleotide-binding</keyword>
<dbReference type="EC" id="2.7.11.1" evidence="2"/>
<dbReference type="GO" id="GO:0007165">
    <property type="term" value="P:signal transduction"/>
    <property type="evidence" value="ECO:0007669"/>
    <property type="project" value="InterPro"/>
</dbReference>
<dbReference type="AlphaFoldDB" id="A0A061S7T9"/>
<dbReference type="InterPro" id="IPR008271">
    <property type="entry name" value="Ser/Thr_kinase_AS"/>
</dbReference>
<evidence type="ECO:0000256" key="9">
    <source>
        <dbReference type="ARBA" id="ARBA00048679"/>
    </source>
</evidence>
<comment type="similarity">
    <text evidence="1">Belongs to the protein kinase superfamily. CAMK Ser/Thr protein kinase family. SNF1 subfamily.</text>
</comment>
<dbReference type="InterPro" id="IPR017441">
    <property type="entry name" value="Protein_kinase_ATP_BS"/>
</dbReference>
<gene>
    <name evidence="13" type="ORF">TSPGSL018_8426</name>
</gene>
<evidence type="ECO:0000313" key="13">
    <source>
        <dbReference type="EMBL" id="JAC81217.1"/>
    </source>
</evidence>
<comment type="catalytic activity">
    <reaction evidence="8">
        <text>L-threonyl-[protein] + ATP = O-phospho-L-threonyl-[protein] + ADP + H(+)</text>
        <dbReference type="Rhea" id="RHEA:46608"/>
        <dbReference type="Rhea" id="RHEA-COMP:11060"/>
        <dbReference type="Rhea" id="RHEA-COMP:11605"/>
        <dbReference type="ChEBI" id="CHEBI:15378"/>
        <dbReference type="ChEBI" id="CHEBI:30013"/>
        <dbReference type="ChEBI" id="CHEBI:30616"/>
        <dbReference type="ChEBI" id="CHEBI:61977"/>
        <dbReference type="ChEBI" id="CHEBI:456216"/>
        <dbReference type="EC" id="2.7.11.1"/>
    </reaction>
</comment>
<evidence type="ECO:0000259" key="12">
    <source>
        <dbReference type="PROSITE" id="PS50011"/>
    </source>
</evidence>
<feature type="region of interest" description="Disordered" evidence="11">
    <location>
        <begin position="462"/>
        <end position="502"/>
    </location>
</feature>
<dbReference type="Pfam" id="PF00069">
    <property type="entry name" value="Pkinase"/>
    <property type="match status" value="1"/>
</dbReference>
<keyword evidence="3" id="KW-0723">Serine/threonine-protein kinase</keyword>
<feature type="binding site" evidence="10">
    <location>
        <position position="42"/>
    </location>
    <ligand>
        <name>ATP</name>
        <dbReference type="ChEBI" id="CHEBI:30616"/>
    </ligand>
</feature>
<dbReference type="GO" id="GO:0005524">
    <property type="term" value="F:ATP binding"/>
    <property type="evidence" value="ECO:0007669"/>
    <property type="project" value="UniProtKB-UniRule"/>
</dbReference>
<dbReference type="PROSITE" id="PS00107">
    <property type="entry name" value="PROTEIN_KINASE_ATP"/>
    <property type="match status" value="1"/>
</dbReference>
<evidence type="ECO:0000256" key="6">
    <source>
        <dbReference type="ARBA" id="ARBA00022777"/>
    </source>
</evidence>
<evidence type="ECO:0000256" key="1">
    <source>
        <dbReference type="ARBA" id="ARBA00006234"/>
    </source>
</evidence>
<dbReference type="FunFam" id="3.30.200.20:FF:000003">
    <property type="entry name" value="Non-specific serine/threonine protein kinase"/>
    <property type="match status" value="1"/>
</dbReference>